<dbReference type="NCBIfam" id="NF045726">
    <property type="entry name" value="XXplasma_LP"/>
    <property type="match status" value="1"/>
</dbReference>
<accession>A0AA38HIV3</accession>
<name>A0AA38HIV3_9CUCU</name>
<evidence type="ECO:0000313" key="3">
    <source>
        <dbReference type="Proteomes" id="UP001168821"/>
    </source>
</evidence>
<dbReference type="AlphaFoldDB" id="A0AA38HIV3"/>
<sequence>MKKLLSILGAVGLVATSSATVVACGPDTKENGDDNKTDGSFTIQQATDLGNEVEITKDIDVTLYGIGDPKDELGQITVFSDLFSKVFEGHQADNGGDYDKNAAFNQMKGYIQN</sequence>
<feature type="chain" id="PRO_5041436811" evidence="1">
    <location>
        <begin position="20"/>
        <end position="113"/>
    </location>
</feature>
<dbReference type="InterPro" id="IPR054816">
    <property type="entry name" value="Lipoprotein_mollicutes-type_CS"/>
</dbReference>
<reference evidence="2" key="1">
    <citation type="journal article" date="2023" name="G3 (Bethesda)">
        <title>Whole genome assemblies of Zophobas morio and Tenebrio molitor.</title>
        <authorList>
            <person name="Kaur S."/>
            <person name="Stinson S.A."/>
            <person name="diCenzo G.C."/>
        </authorList>
    </citation>
    <scope>NUCLEOTIDE SEQUENCE</scope>
    <source>
        <strain evidence="2">QUZm001</strain>
    </source>
</reference>
<dbReference type="NCBIfam" id="NF038029">
    <property type="entry name" value="LP_plasma"/>
    <property type="match status" value="1"/>
</dbReference>
<comment type="caution">
    <text evidence="2">The sequence shown here is derived from an EMBL/GenBank/DDBJ whole genome shotgun (WGS) entry which is preliminary data.</text>
</comment>
<gene>
    <name evidence="2" type="ORF">Zmor_012183</name>
</gene>
<dbReference type="Proteomes" id="UP001168821">
    <property type="component" value="Unassembled WGS sequence"/>
</dbReference>
<evidence type="ECO:0000256" key="1">
    <source>
        <dbReference type="SAM" id="SignalP"/>
    </source>
</evidence>
<organism evidence="2 3">
    <name type="scientific">Zophobas morio</name>
    <dbReference type="NCBI Taxonomy" id="2755281"/>
    <lineage>
        <taxon>Eukaryota</taxon>
        <taxon>Metazoa</taxon>
        <taxon>Ecdysozoa</taxon>
        <taxon>Arthropoda</taxon>
        <taxon>Hexapoda</taxon>
        <taxon>Insecta</taxon>
        <taxon>Pterygota</taxon>
        <taxon>Neoptera</taxon>
        <taxon>Endopterygota</taxon>
        <taxon>Coleoptera</taxon>
        <taxon>Polyphaga</taxon>
        <taxon>Cucujiformia</taxon>
        <taxon>Tenebrionidae</taxon>
        <taxon>Zophobas</taxon>
    </lineage>
</organism>
<evidence type="ECO:0000313" key="2">
    <source>
        <dbReference type="EMBL" id="KAJ3615929.1"/>
    </source>
</evidence>
<keyword evidence="1" id="KW-0732">Signal</keyword>
<feature type="signal peptide" evidence="1">
    <location>
        <begin position="1"/>
        <end position="19"/>
    </location>
</feature>
<proteinExistence type="predicted"/>
<dbReference type="EMBL" id="JALNTZ010003813">
    <property type="protein sequence ID" value="KAJ3615929.1"/>
    <property type="molecule type" value="Genomic_DNA"/>
</dbReference>
<keyword evidence="3" id="KW-1185">Reference proteome</keyword>
<dbReference type="PROSITE" id="PS51257">
    <property type="entry name" value="PROKAR_LIPOPROTEIN"/>
    <property type="match status" value="1"/>
</dbReference>
<protein>
    <submittedName>
        <fullName evidence="2">Uncharacterized protein</fullName>
    </submittedName>
</protein>